<dbReference type="GO" id="GO:0006777">
    <property type="term" value="P:Mo-molybdopterin cofactor biosynthetic process"/>
    <property type="evidence" value="ECO:0007669"/>
    <property type="project" value="InterPro"/>
</dbReference>
<dbReference type="EMBL" id="LRAD01000026">
    <property type="protein sequence ID" value="KXZ60894.1"/>
    <property type="molecule type" value="Genomic_DNA"/>
</dbReference>
<dbReference type="AlphaFoldDB" id="A0A150HG28"/>
<keyword evidence="2" id="KW-1185">Reference proteome</keyword>
<name>A0A150HG28_9MICO</name>
<keyword evidence="1" id="KW-0808">Transferase</keyword>
<accession>A0A150HG28</accession>
<sequence>MAAVRIARITEEPLDAAAHLAAVDDPRAGAVTSFIGTVRDHDPDAATAVLALEYSSHPDAEATLHDIALTAIGDTRATVAVSHRVGRVEVGEAAVVIAVSTPHRAEAFEVCRAIIEAIKRELPVWKRQLTADGAAAWKGIGG</sequence>
<dbReference type="PATRIC" id="fig|36807.3.peg.1175"/>
<dbReference type="RefSeq" id="WP_005051429.1">
    <property type="nucleotide sequence ID" value="NZ_LRAD01000026.1"/>
</dbReference>
<dbReference type="InterPro" id="IPR036563">
    <property type="entry name" value="MoaE_sf"/>
</dbReference>
<dbReference type="CDD" id="cd00756">
    <property type="entry name" value="MoaE"/>
    <property type="match status" value="1"/>
</dbReference>
<organism evidence="1 2">
    <name type="scientific">Microbacterium laevaniformans</name>
    <dbReference type="NCBI Taxonomy" id="36807"/>
    <lineage>
        <taxon>Bacteria</taxon>
        <taxon>Bacillati</taxon>
        <taxon>Actinomycetota</taxon>
        <taxon>Actinomycetes</taxon>
        <taxon>Micrococcales</taxon>
        <taxon>Microbacteriaceae</taxon>
        <taxon>Microbacterium</taxon>
    </lineage>
</organism>
<dbReference type="EC" id="2.8.1.12" evidence="1"/>
<dbReference type="InterPro" id="IPR003448">
    <property type="entry name" value="Mopterin_biosynth_MoaE"/>
</dbReference>
<evidence type="ECO:0000313" key="1">
    <source>
        <dbReference type="EMBL" id="KXZ60894.1"/>
    </source>
</evidence>
<proteinExistence type="predicted"/>
<dbReference type="SUPFAM" id="SSF54690">
    <property type="entry name" value="Molybdopterin synthase subunit MoaE"/>
    <property type="match status" value="1"/>
</dbReference>
<protein>
    <submittedName>
        <fullName evidence="1">Molybdopterin synthase catalytic subunit 1</fullName>
        <ecNumber evidence="1">2.8.1.12</ecNumber>
    </submittedName>
</protein>
<comment type="caution">
    <text evidence="1">The sequence shown here is derived from an EMBL/GenBank/DDBJ whole genome shotgun (WGS) entry which is preliminary data.</text>
</comment>
<dbReference type="GO" id="GO:0030366">
    <property type="term" value="F:molybdopterin synthase activity"/>
    <property type="evidence" value="ECO:0007669"/>
    <property type="project" value="UniProtKB-EC"/>
</dbReference>
<reference evidence="1 2" key="1">
    <citation type="submission" date="2016-01" db="EMBL/GenBank/DDBJ databases">
        <title>Draft genome sequences of Microbacterium laevaniformans LCDC 91-0039 and the type strain of Microbacterium hominis LCDC 84-209.</title>
        <authorList>
            <person name="Bernier A.-M."/>
            <person name="Bernard K."/>
        </authorList>
    </citation>
    <scope>NUCLEOTIDE SEQUENCE [LARGE SCALE GENOMIC DNA]</scope>
    <source>
        <strain evidence="1 2">LCDC 91-0039</strain>
    </source>
</reference>
<dbReference type="PANTHER" id="PTHR23404">
    <property type="entry name" value="MOLYBDOPTERIN SYNTHASE RELATED"/>
    <property type="match status" value="1"/>
</dbReference>
<dbReference type="Proteomes" id="UP000075357">
    <property type="component" value="Unassembled WGS sequence"/>
</dbReference>
<dbReference type="STRING" id="36807.Mlaev_01149"/>
<evidence type="ECO:0000313" key="2">
    <source>
        <dbReference type="Proteomes" id="UP000075357"/>
    </source>
</evidence>
<dbReference type="Gene3D" id="3.90.1170.40">
    <property type="entry name" value="Molybdopterin biosynthesis MoaE subunit"/>
    <property type="match status" value="1"/>
</dbReference>
<dbReference type="Pfam" id="PF02391">
    <property type="entry name" value="MoaE"/>
    <property type="match status" value="1"/>
</dbReference>
<gene>
    <name evidence="1" type="primary">moaE1</name>
    <name evidence="1" type="ORF">Mlaev_01149</name>
</gene>